<gene>
    <name evidence="1" type="ORF">RESH_01781</name>
</gene>
<reference evidence="1 2" key="1">
    <citation type="journal article" date="2013" name="Mar. Genomics">
        <title>Expression of sulfatases in Rhodopirellula baltica and the diversity of sulfatases in the genus Rhodopirellula.</title>
        <authorList>
            <person name="Wegner C.E."/>
            <person name="Richter-Heitmann T."/>
            <person name="Klindworth A."/>
            <person name="Klockow C."/>
            <person name="Richter M."/>
            <person name="Achstetter T."/>
            <person name="Glockner F.O."/>
            <person name="Harder J."/>
        </authorList>
    </citation>
    <scope>NUCLEOTIDE SEQUENCE [LARGE SCALE GENOMIC DNA]</scope>
    <source>
        <strain evidence="1 2">SH398</strain>
    </source>
</reference>
<evidence type="ECO:0000313" key="2">
    <source>
        <dbReference type="Proteomes" id="UP000011996"/>
    </source>
</evidence>
<name>M5SN31_9BACT</name>
<sequence>MRTPAGHGDESSNIFASEPRVSISKVTSNRVMIFQRNLEKSKKL</sequence>
<accession>M5SN31</accession>
<dbReference type="AlphaFoldDB" id="M5SN31"/>
<evidence type="ECO:0000313" key="1">
    <source>
        <dbReference type="EMBL" id="EMI27674.1"/>
    </source>
</evidence>
<dbReference type="Proteomes" id="UP000011996">
    <property type="component" value="Unassembled WGS sequence"/>
</dbReference>
<protein>
    <submittedName>
        <fullName evidence="1">Uncharacterized protein</fullName>
    </submittedName>
</protein>
<dbReference type="STRING" id="1263868.RESH_01781"/>
<dbReference type="EMBL" id="ANOF01000061">
    <property type="protein sequence ID" value="EMI27674.1"/>
    <property type="molecule type" value="Genomic_DNA"/>
</dbReference>
<comment type="caution">
    <text evidence="1">The sequence shown here is derived from an EMBL/GenBank/DDBJ whole genome shotgun (WGS) entry which is preliminary data.</text>
</comment>
<organism evidence="1 2">
    <name type="scientific">Rhodopirellula europaea SH398</name>
    <dbReference type="NCBI Taxonomy" id="1263868"/>
    <lineage>
        <taxon>Bacteria</taxon>
        <taxon>Pseudomonadati</taxon>
        <taxon>Planctomycetota</taxon>
        <taxon>Planctomycetia</taxon>
        <taxon>Pirellulales</taxon>
        <taxon>Pirellulaceae</taxon>
        <taxon>Rhodopirellula</taxon>
    </lineage>
</organism>
<proteinExistence type="predicted"/>